<dbReference type="Pfam" id="PF13602">
    <property type="entry name" value="ADH_zinc_N_2"/>
    <property type="match status" value="1"/>
</dbReference>
<evidence type="ECO:0000313" key="1">
    <source>
        <dbReference type="EMBL" id="GGI97936.1"/>
    </source>
</evidence>
<dbReference type="Proteomes" id="UP000657574">
    <property type="component" value="Unassembled WGS sequence"/>
</dbReference>
<sequence>MALRELAESGKLTPVIDRTYPLAEASEAVRYLEVEHARGKVVVTV</sequence>
<protein>
    <recommendedName>
        <fullName evidence="3">NADPH:quinone reductase</fullName>
    </recommendedName>
</protein>
<gene>
    <name evidence="1" type="ORF">GCM10010121_005260</name>
</gene>
<reference evidence="1" key="2">
    <citation type="submission" date="2020-09" db="EMBL/GenBank/DDBJ databases">
        <authorList>
            <person name="Sun Q."/>
            <person name="Ohkuma M."/>
        </authorList>
    </citation>
    <scope>NUCLEOTIDE SEQUENCE</scope>
    <source>
        <strain evidence="1">JCM 3086</strain>
    </source>
</reference>
<organism evidence="1 2">
    <name type="scientific">Streptomyces brasiliensis</name>
    <dbReference type="NCBI Taxonomy" id="1954"/>
    <lineage>
        <taxon>Bacteria</taxon>
        <taxon>Bacillati</taxon>
        <taxon>Actinomycetota</taxon>
        <taxon>Actinomycetes</taxon>
        <taxon>Kitasatosporales</taxon>
        <taxon>Streptomycetaceae</taxon>
        <taxon>Streptomyces</taxon>
    </lineage>
</organism>
<name>A0A917K3V8_9ACTN</name>
<evidence type="ECO:0000313" key="2">
    <source>
        <dbReference type="Proteomes" id="UP000657574"/>
    </source>
</evidence>
<accession>A0A917K3V8</accession>
<dbReference type="Gene3D" id="3.40.50.720">
    <property type="entry name" value="NAD(P)-binding Rossmann-like Domain"/>
    <property type="match status" value="1"/>
</dbReference>
<dbReference type="AlphaFoldDB" id="A0A917K3V8"/>
<dbReference type="Gene3D" id="3.90.180.10">
    <property type="entry name" value="Medium-chain alcohol dehydrogenases, catalytic domain"/>
    <property type="match status" value="1"/>
</dbReference>
<evidence type="ECO:0008006" key="3">
    <source>
        <dbReference type="Google" id="ProtNLM"/>
    </source>
</evidence>
<comment type="caution">
    <text evidence="1">The sequence shown here is derived from an EMBL/GenBank/DDBJ whole genome shotgun (WGS) entry which is preliminary data.</text>
</comment>
<keyword evidence="2" id="KW-1185">Reference proteome</keyword>
<dbReference type="EMBL" id="BMQA01000001">
    <property type="protein sequence ID" value="GGI97936.1"/>
    <property type="molecule type" value="Genomic_DNA"/>
</dbReference>
<reference evidence="1" key="1">
    <citation type="journal article" date="2014" name="Int. J. Syst. Evol. Microbiol.">
        <title>Complete genome sequence of Corynebacterium casei LMG S-19264T (=DSM 44701T), isolated from a smear-ripened cheese.</title>
        <authorList>
            <consortium name="US DOE Joint Genome Institute (JGI-PGF)"/>
            <person name="Walter F."/>
            <person name="Albersmeier A."/>
            <person name="Kalinowski J."/>
            <person name="Ruckert C."/>
        </authorList>
    </citation>
    <scope>NUCLEOTIDE SEQUENCE</scope>
    <source>
        <strain evidence="1">JCM 3086</strain>
    </source>
</reference>
<proteinExistence type="predicted"/>